<dbReference type="Proteomes" id="UP001225933">
    <property type="component" value="Unassembled WGS sequence"/>
</dbReference>
<dbReference type="EMBL" id="JAUHGV010000052">
    <property type="protein sequence ID" value="MDN4015100.1"/>
    <property type="molecule type" value="Genomic_DNA"/>
</dbReference>
<protein>
    <submittedName>
        <fullName evidence="1">Uncharacterized protein</fullName>
    </submittedName>
</protein>
<comment type="caution">
    <text evidence="1">The sequence shown here is derived from an EMBL/GenBank/DDBJ whole genome shotgun (WGS) entry which is preliminary data.</text>
</comment>
<gene>
    <name evidence="1" type="ORF">QX233_21855</name>
</gene>
<dbReference type="RefSeq" id="WP_214590570.1">
    <property type="nucleotide sequence ID" value="NZ_JAUHGV010000052.1"/>
</dbReference>
<name>A0AAJ1R8S1_9FLAO</name>
<evidence type="ECO:0000313" key="2">
    <source>
        <dbReference type="Proteomes" id="UP001225933"/>
    </source>
</evidence>
<accession>A0AAJ1R8S1</accession>
<sequence>MKRNSTIFLLFTVIFCEAQISEKVKMLAKPLDTIQYAESSHIGIGGERSKLYDDFRKLSKIATNDELFYLAKNGSNSLRLYSGKELFKRNDKRFLEIYQYYHDNPLFMKYIDGCVGERNDIKSYFKGEIYSAKEIITIRDSILKEKTDNFTKAQLKSINDEGYKTLKIKSVEYFLNEIKKIDSGK</sequence>
<reference evidence="1" key="1">
    <citation type="submission" date="2023-06" db="EMBL/GenBank/DDBJ databases">
        <title>Two Chryseobacterium gambrini strains from China.</title>
        <authorList>
            <person name="Zeng J."/>
            <person name="Wu Y."/>
        </authorList>
    </citation>
    <scope>NUCLEOTIDE SEQUENCE</scope>
    <source>
        <strain evidence="1">SQ219</strain>
    </source>
</reference>
<dbReference type="AlphaFoldDB" id="A0AAJ1R8S1"/>
<proteinExistence type="predicted"/>
<organism evidence="1 2">
    <name type="scientific">Chryseobacterium gambrini</name>
    <dbReference type="NCBI Taxonomy" id="373672"/>
    <lineage>
        <taxon>Bacteria</taxon>
        <taxon>Pseudomonadati</taxon>
        <taxon>Bacteroidota</taxon>
        <taxon>Flavobacteriia</taxon>
        <taxon>Flavobacteriales</taxon>
        <taxon>Weeksellaceae</taxon>
        <taxon>Chryseobacterium group</taxon>
        <taxon>Chryseobacterium</taxon>
    </lineage>
</organism>
<evidence type="ECO:0000313" key="1">
    <source>
        <dbReference type="EMBL" id="MDN4015100.1"/>
    </source>
</evidence>